<dbReference type="Proteomes" id="UP000215188">
    <property type="component" value="Unassembled WGS sequence"/>
</dbReference>
<sequence length="81" mass="9701">MGKSDQFAYEKYNNLSRWNKVINQVNWRLKLKECSEVTSDIKKSEGKPNQISWHVLYQEYVTKCNEITKSKGLPLEEWRSF</sequence>
<reference evidence="1 2" key="1">
    <citation type="submission" date="2017-06" db="EMBL/GenBank/DDBJ databases">
        <title>Reclassification of a Polynucleobacter cosmopolitanus strain isolated from tropical Lake Victoria as Polynucleobacter victoriensis comb. nov.</title>
        <authorList>
            <person name="Hahn M.W."/>
        </authorList>
    </citation>
    <scope>NUCLEOTIDE SEQUENCE [LARGE SCALE GENOMIC DNA]</scope>
    <source>
        <strain evidence="1 2">MWH-MoIso2</strain>
    </source>
</reference>
<organism evidence="1 2">
    <name type="scientific">Polynucleobacter cosmopolitanus</name>
    <dbReference type="NCBI Taxonomy" id="351345"/>
    <lineage>
        <taxon>Bacteria</taxon>
        <taxon>Pseudomonadati</taxon>
        <taxon>Pseudomonadota</taxon>
        <taxon>Betaproteobacteria</taxon>
        <taxon>Burkholderiales</taxon>
        <taxon>Burkholderiaceae</taxon>
        <taxon>Polynucleobacter</taxon>
    </lineage>
</organism>
<accession>A0A229FW71</accession>
<gene>
    <name evidence="1" type="ORF">AOC33_03535</name>
</gene>
<keyword evidence="2" id="KW-1185">Reference proteome</keyword>
<dbReference type="EMBL" id="NJGG01000001">
    <property type="protein sequence ID" value="OXL16163.1"/>
    <property type="molecule type" value="Genomic_DNA"/>
</dbReference>
<evidence type="ECO:0000313" key="2">
    <source>
        <dbReference type="Proteomes" id="UP000215188"/>
    </source>
</evidence>
<dbReference type="AlphaFoldDB" id="A0A229FW71"/>
<comment type="caution">
    <text evidence="1">The sequence shown here is derived from an EMBL/GenBank/DDBJ whole genome shotgun (WGS) entry which is preliminary data.</text>
</comment>
<protein>
    <submittedName>
        <fullName evidence="1">Uncharacterized protein</fullName>
    </submittedName>
</protein>
<proteinExistence type="predicted"/>
<name>A0A229FW71_9BURK</name>
<evidence type="ECO:0000313" key="1">
    <source>
        <dbReference type="EMBL" id="OXL16163.1"/>
    </source>
</evidence>